<dbReference type="Gene3D" id="3.20.20.140">
    <property type="entry name" value="Metal-dependent hydrolases"/>
    <property type="match status" value="1"/>
</dbReference>
<protein>
    <submittedName>
        <fullName evidence="2">PHP domain protein</fullName>
    </submittedName>
</protein>
<dbReference type="GO" id="GO:0035312">
    <property type="term" value="F:5'-3' DNA exonuclease activity"/>
    <property type="evidence" value="ECO:0007669"/>
    <property type="project" value="TreeGrafter"/>
</dbReference>
<gene>
    <name evidence="2" type="ORF">BN1048_02131</name>
</gene>
<dbReference type="AlphaFoldDB" id="A0A078M808"/>
<dbReference type="SUPFAM" id="SSF89550">
    <property type="entry name" value="PHP domain-like"/>
    <property type="match status" value="1"/>
</dbReference>
<dbReference type="CDD" id="cd07438">
    <property type="entry name" value="PHP_HisPPase_AMP"/>
    <property type="match status" value="1"/>
</dbReference>
<keyword evidence="3" id="KW-1185">Reference proteome</keyword>
<dbReference type="Gene3D" id="1.10.150.650">
    <property type="match status" value="1"/>
</dbReference>
<reference evidence="2 3" key="1">
    <citation type="submission" date="2014-07" db="EMBL/GenBank/DDBJ databases">
        <authorList>
            <person name="Urmite Genomes Urmite Genomes"/>
        </authorList>
    </citation>
    <scope>NUCLEOTIDE SEQUENCE [LARGE SCALE GENOMIC DNA]</scope>
    <source>
        <strain evidence="2 3">13MG44_air</strain>
    </source>
</reference>
<dbReference type="SMART" id="SM00481">
    <property type="entry name" value="POLIIIAc"/>
    <property type="match status" value="1"/>
</dbReference>
<proteinExistence type="predicted"/>
<dbReference type="Pfam" id="PF02811">
    <property type="entry name" value="PHP"/>
    <property type="match status" value="1"/>
</dbReference>
<sequence>MNSKIDLHVHSNFSDGKDNVNKVLDLAKKRSIEMLSFVDHDTNMTYIEALPYAKKLGIQLIPGIEISAYDFKRNRKVHVLGYNYDPDAPNIKKLTEPLLEKRHKHSLEQIRKIEAYGIDVDIEEVKKTAGPLGVIYKQHIMHAICDDHYTCPKYTTKYRTLFKNSGPAAGDIEYIDYADALKAIKQDGGLTVIAHPGQLNSYELIDDSYQLIDGLEKYHPDHSEADLERIDALTEKYGFFITGGSDFHGDFGNTVEIGIDSELLKETAGLFR</sequence>
<dbReference type="HOGENOM" id="CLU_067347_1_0_9"/>
<evidence type="ECO:0000313" key="2">
    <source>
        <dbReference type="EMBL" id="CEA03558.1"/>
    </source>
</evidence>
<dbReference type="InterPro" id="IPR016195">
    <property type="entry name" value="Pol/histidinol_Pase-like"/>
</dbReference>
<dbReference type="Proteomes" id="UP000044136">
    <property type="component" value="Unassembled WGS sequence"/>
</dbReference>
<dbReference type="GO" id="GO:0004534">
    <property type="term" value="F:5'-3' RNA exonuclease activity"/>
    <property type="evidence" value="ECO:0007669"/>
    <property type="project" value="TreeGrafter"/>
</dbReference>
<dbReference type="EMBL" id="CCSE01000001">
    <property type="protein sequence ID" value="CEA03558.1"/>
    <property type="molecule type" value="Genomic_DNA"/>
</dbReference>
<name>A0A078M808_9STAP</name>
<evidence type="ECO:0000313" key="3">
    <source>
        <dbReference type="Proteomes" id="UP000044136"/>
    </source>
</evidence>
<evidence type="ECO:0000259" key="1">
    <source>
        <dbReference type="SMART" id="SM00481"/>
    </source>
</evidence>
<dbReference type="PANTHER" id="PTHR42924:SF3">
    <property type="entry name" value="POLYMERASE_HISTIDINOL PHOSPHATASE N-TERMINAL DOMAIN-CONTAINING PROTEIN"/>
    <property type="match status" value="1"/>
</dbReference>
<accession>A0A078M808</accession>
<dbReference type="InterPro" id="IPR004013">
    <property type="entry name" value="PHP_dom"/>
</dbReference>
<dbReference type="PANTHER" id="PTHR42924">
    <property type="entry name" value="EXONUCLEASE"/>
    <property type="match status" value="1"/>
</dbReference>
<dbReference type="InterPro" id="IPR003141">
    <property type="entry name" value="Pol/His_phosphatase_N"/>
</dbReference>
<dbReference type="OrthoDB" id="9804333at2"/>
<dbReference type="eggNOG" id="COG0613">
    <property type="taxonomic scope" value="Bacteria"/>
</dbReference>
<feature type="domain" description="Polymerase/histidinol phosphatase N-terminal" evidence="1">
    <location>
        <begin position="5"/>
        <end position="70"/>
    </location>
</feature>
<dbReference type="RefSeq" id="WP_035811051.1">
    <property type="nucleotide sequence ID" value="NZ_CCSE01000001.1"/>
</dbReference>
<organism evidence="2 3">
    <name type="scientific">Jeotgalicoccus saudimassiliensis</name>
    <dbReference type="NCBI Taxonomy" id="1461582"/>
    <lineage>
        <taxon>Bacteria</taxon>
        <taxon>Bacillati</taxon>
        <taxon>Bacillota</taxon>
        <taxon>Bacilli</taxon>
        <taxon>Bacillales</taxon>
        <taxon>Staphylococcaceae</taxon>
        <taxon>Jeotgalicoccus</taxon>
    </lineage>
</organism>
<dbReference type="InterPro" id="IPR052018">
    <property type="entry name" value="PHP_domain"/>
</dbReference>
<dbReference type="STRING" id="1461582.BN1048_02131"/>